<organism evidence="5 6">
    <name type="scientific">Papillibacter cinnamivorans DSM 12816</name>
    <dbReference type="NCBI Taxonomy" id="1122930"/>
    <lineage>
        <taxon>Bacteria</taxon>
        <taxon>Bacillati</taxon>
        <taxon>Bacillota</taxon>
        <taxon>Clostridia</taxon>
        <taxon>Eubacteriales</taxon>
        <taxon>Oscillospiraceae</taxon>
        <taxon>Papillibacter</taxon>
    </lineage>
</organism>
<dbReference type="Gene3D" id="3.30.70.2330">
    <property type="match status" value="1"/>
</dbReference>
<dbReference type="AlphaFoldDB" id="A0A1W2AMQ7"/>
<dbReference type="InterPro" id="IPR014905">
    <property type="entry name" value="HIRAN"/>
</dbReference>
<dbReference type="RefSeq" id="WP_084234524.1">
    <property type="nucleotide sequence ID" value="NZ_FWXW01000004.1"/>
</dbReference>
<sequence>MENYFVTITGMNHYLGMTPYKVNRLVKLVKEPDNSHDPEAIRVELPFIDTIGYVANSVGTVFAGTCSAGRLYDKFEDYAYAQVMFITHSSVIAIVVPKEEVEKKDAPDMDPDTMQAEPRNISTPKAKIGF</sequence>
<dbReference type="GO" id="GO:0003676">
    <property type="term" value="F:nucleic acid binding"/>
    <property type="evidence" value="ECO:0007669"/>
    <property type="project" value="InterPro"/>
</dbReference>
<feature type="region of interest" description="Disordered" evidence="3">
    <location>
        <begin position="103"/>
        <end position="130"/>
    </location>
</feature>
<proteinExistence type="predicted"/>
<dbReference type="EMBL" id="FWXW01000004">
    <property type="protein sequence ID" value="SMC61933.1"/>
    <property type="molecule type" value="Genomic_DNA"/>
</dbReference>
<dbReference type="GO" id="GO:0016818">
    <property type="term" value="F:hydrolase activity, acting on acid anhydrides, in phosphorus-containing anhydrides"/>
    <property type="evidence" value="ECO:0007669"/>
    <property type="project" value="InterPro"/>
</dbReference>
<evidence type="ECO:0000256" key="3">
    <source>
        <dbReference type="SAM" id="MobiDB-lite"/>
    </source>
</evidence>
<accession>A0A1W2AMQ7</accession>
<evidence type="ECO:0000313" key="5">
    <source>
        <dbReference type="EMBL" id="SMC61933.1"/>
    </source>
</evidence>
<name>A0A1W2AMQ7_9FIRM</name>
<protein>
    <submittedName>
        <fullName evidence="5">HIRAN domain-containing protein</fullName>
    </submittedName>
</protein>
<evidence type="ECO:0000256" key="2">
    <source>
        <dbReference type="ARBA" id="ARBA00022801"/>
    </source>
</evidence>
<feature type="domain" description="HIRAN" evidence="4">
    <location>
        <begin position="3"/>
        <end position="58"/>
    </location>
</feature>
<dbReference type="Pfam" id="PF08797">
    <property type="entry name" value="HIRAN"/>
    <property type="match status" value="1"/>
</dbReference>
<dbReference type="STRING" id="1122930.SAMN02745168_1842"/>
<keyword evidence="1" id="KW-0479">Metal-binding</keyword>
<dbReference type="GO" id="GO:0008270">
    <property type="term" value="F:zinc ion binding"/>
    <property type="evidence" value="ECO:0007669"/>
    <property type="project" value="InterPro"/>
</dbReference>
<reference evidence="5 6" key="1">
    <citation type="submission" date="2017-04" db="EMBL/GenBank/DDBJ databases">
        <authorList>
            <person name="Afonso C.L."/>
            <person name="Miller P.J."/>
            <person name="Scott M.A."/>
            <person name="Spackman E."/>
            <person name="Goraichik I."/>
            <person name="Dimitrov K.M."/>
            <person name="Suarez D.L."/>
            <person name="Swayne D.E."/>
        </authorList>
    </citation>
    <scope>NUCLEOTIDE SEQUENCE [LARGE SCALE GENOMIC DNA]</scope>
    <source>
        <strain evidence="5 6">DSM 12816</strain>
    </source>
</reference>
<gene>
    <name evidence="5" type="ORF">SAMN02745168_1842</name>
</gene>
<evidence type="ECO:0000256" key="1">
    <source>
        <dbReference type="ARBA" id="ARBA00022723"/>
    </source>
</evidence>
<keyword evidence="6" id="KW-1185">Reference proteome</keyword>
<dbReference type="Proteomes" id="UP000192790">
    <property type="component" value="Unassembled WGS sequence"/>
</dbReference>
<evidence type="ECO:0000259" key="4">
    <source>
        <dbReference type="Pfam" id="PF08797"/>
    </source>
</evidence>
<evidence type="ECO:0000313" key="6">
    <source>
        <dbReference type="Proteomes" id="UP000192790"/>
    </source>
</evidence>
<dbReference type="OrthoDB" id="2988931at2"/>
<keyword evidence="2" id="KW-0378">Hydrolase</keyword>